<name>A0A4V2KBL6_9GAMM</name>
<accession>A0A4V2KBL6</accession>
<comment type="caution">
    <text evidence="1">The sequence shown here is derived from an EMBL/GenBank/DDBJ whole genome shotgun (WGS) entry which is preliminary data.</text>
</comment>
<keyword evidence="3" id="KW-1185">Reference proteome</keyword>
<dbReference type="AlphaFoldDB" id="A0A4V2KBL6"/>
<sequence length="123" mass="14005">MLGNMLIRTHNVNTKKAMALPFRGTVSTKLPTNLRVPFSVLHPVERGISVCHALTRAERYQRSLDVRFPEDAAVIGKPGRFIQTILRDWANRHLYEQRAEHLLPQFAAVGSKPFKFMNNVLAL</sequence>
<proteinExistence type="predicted"/>
<organism evidence="1 4">
    <name type="scientific">Phytopseudomonas dryadis</name>
    <dbReference type="NCBI Taxonomy" id="2487520"/>
    <lineage>
        <taxon>Bacteria</taxon>
        <taxon>Pseudomonadati</taxon>
        <taxon>Pseudomonadota</taxon>
        <taxon>Gammaproteobacteria</taxon>
        <taxon>Pseudomonadales</taxon>
        <taxon>Pseudomonadaceae</taxon>
        <taxon>Phytopseudomonas</taxon>
    </lineage>
</organism>
<evidence type="ECO:0000313" key="3">
    <source>
        <dbReference type="Proteomes" id="UP000291334"/>
    </source>
</evidence>
<gene>
    <name evidence="2" type="ORF">DNK34_19795</name>
    <name evidence="1" type="ORF">DNK44_21550</name>
</gene>
<protein>
    <submittedName>
        <fullName evidence="1">Uncharacterized protein</fullName>
    </submittedName>
</protein>
<evidence type="ECO:0000313" key="4">
    <source>
        <dbReference type="Proteomes" id="UP000293172"/>
    </source>
</evidence>
<dbReference type="Proteomes" id="UP000291334">
    <property type="component" value="Unassembled WGS sequence"/>
</dbReference>
<evidence type="ECO:0000313" key="1">
    <source>
        <dbReference type="EMBL" id="TBU87021.1"/>
    </source>
</evidence>
<evidence type="ECO:0000313" key="2">
    <source>
        <dbReference type="EMBL" id="TBV02079.1"/>
    </source>
</evidence>
<dbReference type="Proteomes" id="UP000293172">
    <property type="component" value="Unassembled WGS sequence"/>
</dbReference>
<dbReference type="EMBL" id="QJUM01000026">
    <property type="protein sequence ID" value="TBV02079.1"/>
    <property type="molecule type" value="Genomic_DNA"/>
</dbReference>
<dbReference type="EMBL" id="QJUL01000043">
    <property type="protein sequence ID" value="TBU87021.1"/>
    <property type="molecule type" value="Genomic_DNA"/>
</dbReference>
<reference evidence="3 4" key="1">
    <citation type="submission" date="2018-06" db="EMBL/GenBank/DDBJ databases">
        <title>Three novel Pseudomonas species isolated from symptomatic oak.</title>
        <authorList>
            <person name="Bueno-Gonzalez V."/>
            <person name="Brady C."/>
        </authorList>
    </citation>
    <scope>NUCLEOTIDE SEQUENCE [LARGE SCALE GENOMIC DNA]</scope>
    <source>
        <strain evidence="2 3">P26B</strain>
        <strain evidence="1 4">P6B</strain>
    </source>
</reference>